<dbReference type="PROSITE" id="PS50053">
    <property type="entry name" value="UBIQUITIN_2"/>
    <property type="match status" value="1"/>
</dbReference>
<evidence type="ECO:0000256" key="2">
    <source>
        <dbReference type="ARBA" id="ARBA00023274"/>
    </source>
</evidence>
<organism evidence="5 6">
    <name type="scientific">Gambusia affinis</name>
    <name type="common">Western mosquitofish</name>
    <name type="synonym">Heterandria affinis</name>
    <dbReference type="NCBI Taxonomy" id="33528"/>
    <lineage>
        <taxon>Eukaryota</taxon>
        <taxon>Metazoa</taxon>
        <taxon>Chordata</taxon>
        <taxon>Craniata</taxon>
        <taxon>Vertebrata</taxon>
        <taxon>Euteleostomi</taxon>
        <taxon>Actinopterygii</taxon>
        <taxon>Neopterygii</taxon>
        <taxon>Teleostei</taxon>
        <taxon>Neoteleostei</taxon>
        <taxon>Acanthomorphata</taxon>
        <taxon>Ovalentaria</taxon>
        <taxon>Atherinomorphae</taxon>
        <taxon>Cyprinodontiformes</taxon>
        <taxon>Poeciliidae</taxon>
        <taxon>Poeciliinae</taxon>
        <taxon>Gambusia</taxon>
    </lineage>
</organism>
<dbReference type="GO" id="GO:0003735">
    <property type="term" value="F:structural constituent of ribosome"/>
    <property type="evidence" value="ECO:0007669"/>
    <property type="project" value="InterPro"/>
</dbReference>
<dbReference type="InterPro" id="IPR000626">
    <property type="entry name" value="Ubiquitin-like_dom"/>
</dbReference>
<protein>
    <recommendedName>
        <fullName evidence="4">Ubiquitin-like domain-containing protein</fullName>
    </recommendedName>
</protein>
<dbReference type="PANTHER" id="PTHR12650:SF30">
    <property type="entry name" value="40S RIBOSOMAL PROTEIN S30-RELATED"/>
    <property type="match status" value="1"/>
</dbReference>
<dbReference type="AlphaFoldDB" id="A0A315VV81"/>
<dbReference type="SMART" id="SM00213">
    <property type="entry name" value="UBQ"/>
    <property type="match status" value="1"/>
</dbReference>
<accession>A0A315VV81</accession>
<keyword evidence="6" id="KW-1185">Reference proteome</keyword>
<dbReference type="Pfam" id="PF04758">
    <property type="entry name" value="Ribosomal_S30"/>
    <property type="match status" value="1"/>
</dbReference>
<dbReference type="SUPFAM" id="SSF54236">
    <property type="entry name" value="Ubiquitin-like"/>
    <property type="match status" value="1"/>
</dbReference>
<dbReference type="Gene3D" id="3.10.20.90">
    <property type="entry name" value="Phosphatidylinositol 3-kinase Catalytic Subunit, Chain A, domain 1"/>
    <property type="match status" value="1"/>
</dbReference>
<dbReference type="Pfam" id="PF00240">
    <property type="entry name" value="ubiquitin"/>
    <property type="match status" value="1"/>
</dbReference>
<dbReference type="CDD" id="cd01793">
    <property type="entry name" value="Ubl_FUBI"/>
    <property type="match status" value="1"/>
</dbReference>
<dbReference type="STRING" id="33528.ENSGAFP00000010555"/>
<dbReference type="EMBL" id="NHOQ01001000">
    <property type="protein sequence ID" value="PWA27468.1"/>
    <property type="molecule type" value="Genomic_DNA"/>
</dbReference>
<evidence type="ECO:0000256" key="3">
    <source>
        <dbReference type="SAM" id="MobiDB-lite"/>
    </source>
</evidence>
<proteinExistence type="predicted"/>
<dbReference type="GO" id="GO:0006412">
    <property type="term" value="P:translation"/>
    <property type="evidence" value="ECO:0007669"/>
    <property type="project" value="InterPro"/>
</dbReference>
<evidence type="ECO:0000313" key="6">
    <source>
        <dbReference type="Proteomes" id="UP000250572"/>
    </source>
</evidence>
<dbReference type="InterPro" id="IPR029071">
    <property type="entry name" value="Ubiquitin-like_domsf"/>
</dbReference>
<evidence type="ECO:0000256" key="1">
    <source>
        <dbReference type="ARBA" id="ARBA00022980"/>
    </source>
</evidence>
<keyword evidence="1" id="KW-0689">Ribosomal protein</keyword>
<feature type="non-terminal residue" evidence="5">
    <location>
        <position position="145"/>
    </location>
</feature>
<name>A0A315VV81_GAMAF</name>
<dbReference type="InterPro" id="IPR006846">
    <property type="entry name" value="Ribosomal_eS30"/>
</dbReference>
<reference evidence="5 6" key="1">
    <citation type="journal article" date="2018" name="G3 (Bethesda)">
        <title>A High-Quality Reference Genome for the Invasive Mosquitofish Gambusia affinis Using a Chicago Library.</title>
        <authorList>
            <person name="Hoffberg S.L."/>
            <person name="Troendle N.J."/>
            <person name="Glenn T.C."/>
            <person name="Mahmud O."/>
            <person name="Louha S."/>
            <person name="Chalopin D."/>
            <person name="Bennetzen J.L."/>
            <person name="Mauricio R."/>
        </authorList>
    </citation>
    <scope>NUCLEOTIDE SEQUENCE [LARGE SCALE GENOMIC DNA]</scope>
    <source>
        <strain evidence="5">NE01/NJP1002.9</strain>
        <tissue evidence="5">Muscle</tissue>
    </source>
</reference>
<comment type="caution">
    <text evidence="5">The sequence shown here is derived from an EMBL/GenBank/DDBJ whole genome shotgun (WGS) entry which is preliminary data.</text>
</comment>
<feature type="region of interest" description="Disordered" evidence="3">
    <location>
        <begin position="95"/>
        <end position="119"/>
    </location>
</feature>
<evidence type="ECO:0000259" key="4">
    <source>
        <dbReference type="PROSITE" id="PS50053"/>
    </source>
</evidence>
<dbReference type="InterPro" id="IPR039415">
    <property type="entry name" value="FUBI"/>
</dbReference>
<dbReference type="PANTHER" id="PTHR12650">
    <property type="entry name" value="40S RIBOSOMAL PROTEIN S30/UBIQUITIN-LIKE PROTEIN FUBI"/>
    <property type="match status" value="1"/>
</dbReference>
<feature type="domain" description="Ubiquitin-like" evidence="4">
    <location>
        <begin position="1"/>
        <end position="86"/>
    </location>
</feature>
<evidence type="ECO:0000313" key="5">
    <source>
        <dbReference type="EMBL" id="PWA27468.1"/>
    </source>
</evidence>
<dbReference type="Proteomes" id="UP000250572">
    <property type="component" value="Unassembled WGS sequence"/>
</dbReference>
<keyword evidence="2" id="KW-0687">Ribonucleoprotein</keyword>
<feature type="compositionally biased region" description="Basic residues" evidence="3">
    <location>
        <begin position="110"/>
        <end position="119"/>
    </location>
</feature>
<gene>
    <name evidence="5" type="ORF">CCH79_00000140</name>
</gene>
<dbReference type="GO" id="GO:0022627">
    <property type="term" value="C:cytosolic small ribosomal subunit"/>
    <property type="evidence" value="ECO:0007669"/>
    <property type="project" value="TreeGrafter"/>
</dbReference>
<sequence length="145" mass="15924">MQLFLRGQNTHTLEVTGQETVGQIKYFKDELTLVVFQAHAQALEGLLVEDQVLLLAGCPLEDDASLATCGVTEHCTLEVAGRLLGGKVHGSLARAGKVRGQTPKVDKQEKKKKKTGRAKRRIQYNRRFVNVVPTFGKKKGPNANS</sequence>